<dbReference type="AlphaFoldDB" id="A0A1F8A8I2"/>
<evidence type="ECO:0000256" key="1">
    <source>
        <dbReference type="SAM" id="MobiDB-lite"/>
    </source>
</evidence>
<name>A0A1F8A8I2_9EURO</name>
<evidence type="ECO:0000313" key="3">
    <source>
        <dbReference type="Proteomes" id="UP000179179"/>
    </source>
</evidence>
<dbReference type="GeneID" id="34446286"/>
<organism evidence="2 3">
    <name type="scientific">Aspergillus bombycis</name>
    <dbReference type="NCBI Taxonomy" id="109264"/>
    <lineage>
        <taxon>Eukaryota</taxon>
        <taxon>Fungi</taxon>
        <taxon>Dikarya</taxon>
        <taxon>Ascomycota</taxon>
        <taxon>Pezizomycotina</taxon>
        <taxon>Eurotiomycetes</taxon>
        <taxon>Eurotiomycetidae</taxon>
        <taxon>Eurotiales</taxon>
        <taxon>Aspergillaceae</taxon>
        <taxon>Aspergillus</taxon>
    </lineage>
</organism>
<comment type="caution">
    <text evidence="2">The sequence shown here is derived from an EMBL/GenBank/DDBJ whole genome shotgun (WGS) entry which is preliminary data.</text>
</comment>
<dbReference type="Proteomes" id="UP000179179">
    <property type="component" value="Unassembled WGS sequence"/>
</dbReference>
<proteinExistence type="predicted"/>
<dbReference type="RefSeq" id="XP_022391807.1">
    <property type="nucleotide sequence ID" value="XM_022530026.1"/>
</dbReference>
<sequence length="103" mass="11094">MSATAAPERLELTVPGEPESEGVPAHKFSIADYYTLVSCWGMLRWLSPFILLGGATAIRVSKPVPGLVPFAIVNEFCVHLLPFYSYLTTTIKGGPDVNEGPEG</sequence>
<keyword evidence="3" id="KW-1185">Reference proteome</keyword>
<dbReference type="STRING" id="109264.A0A1F8A8I2"/>
<reference evidence="2 3" key="1">
    <citation type="journal article" date="2016" name="Genome Biol. Evol.">
        <title>Draft genome sequence of an aflatoxigenic Aspergillus species, A. bombycis.</title>
        <authorList>
            <person name="Moore G.G."/>
            <person name="Mack B.M."/>
            <person name="Beltz S.B."/>
            <person name="Gilbert M.K."/>
        </authorList>
    </citation>
    <scope>NUCLEOTIDE SEQUENCE [LARGE SCALE GENOMIC DNA]</scope>
    <source>
        <strain evidence="3">NRRL 26010</strain>
    </source>
</reference>
<accession>A0A1F8A8I2</accession>
<protein>
    <submittedName>
        <fullName evidence="2">Uncharacterized protein</fullName>
    </submittedName>
</protein>
<dbReference type="OrthoDB" id="10544006at2759"/>
<feature type="region of interest" description="Disordered" evidence="1">
    <location>
        <begin position="1"/>
        <end position="22"/>
    </location>
</feature>
<dbReference type="EMBL" id="LYCR01000018">
    <property type="protein sequence ID" value="OGM48090.1"/>
    <property type="molecule type" value="Genomic_DNA"/>
</dbReference>
<evidence type="ECO:0000313" key="2">
    <source>
        <dbReference type="EMBL" id="OGM48090.1"/>
    </source>
</evidence>
<gene>
    <name evidence="2" type="ORF">ABOM_002896</name>
</gene>